<evidence type="ECO:0000313" key="2">
    <source>
        <dbReference type="EMBL" id="OLP83554.1"/>
    </source>
</evidence>
<dbReference type="EMBL" id="LSRX01001108">
    <property type="protein sequence ID" value="OLP83554.1"/>
    <property type="molecule type" value="Genomic_DNA"/>
</dbReference>
<protein>
    <submittedName>
        <fullName evidence="2">Uncharacterized protein</fullName>
    </submittedName>
</protein>
<evidence type="ECO:0000313" key="3">
    <source>
        <dbReference type="Proteomes" id="UP000186817"/>
    </source>
</evidence>
<proteinExistence type="predicted"/>
<feature type="compositionally biased region" description="Polar residues" evidence="1">
    <location>
        <begin position="115"/>
        <end position="124"/>
    </location>
</feature>
<name>A0A1Q9CKV3_SYMMI</name>
<evidence type="ECO:0000256" key="1">
    <source>
        <dbReference type="SAM" id="MobiDB-lite"/>
    </source>
</evidence>
<feature type="region of interest" description="Disordered" evidence="1">
    <location>
        <begin position="94"/>
        <end position="129"/>
    </location>
</feature>
<dbReference type="AlphaFoldDB" id="A0A1Q9CKV3"/>
<gene>
    <name evidence="2" type="ORF">AK812_SmicGene35676</name>
</gene>
<reference evidence="2 3" key="1">
    <citation type="submission" date="2016-02" db="EMBL/GenBank/DDBJ databases">
        <title>Genome analysis of coral dinoflagellate symbionts highlights evolutionary adaptations to a symbiotic lifestyle.</title>
        <authorList>
            <person name="Aranda M."/>
            <person name="Li Y."/>
            <person name="Liew Y.J."/>
            <person name="Baumgarten S."/>
            <person name="Simakov O."/>
            <person name="Wilson M."/>
            <person name="Piel J."/>
            <person name="Ashoor H."/>
            <person name="Bougouffa S."/>
            <person name="Bajic V.B."/>
            <person name="Ryu T."/>
            <person name="Ravasi T."/>
            <person name="Bayer T."/>
            <person name="Micklem G."/>
            <person name="Kim H."/>
            <person name="Bhak J."/>
            <person name="Lajeunesse T.C."/>
            <person name="Voolstra C.R."/>
        </authorList>
    </citation>
    <scope>NUCLEOTIDE SEQUENCE [LARGE SCALE GENOMIC DNA]</scope>
    <source>
        <strain evidence="2 3">CCMP2467</strain>
    </source>
</reference>
<keyword evidence="3" id="KW-1185">Reference proteome</keyword>
<comment type="caution">
    <text evidence="2">The sequence shown here is derived from an EMBL/GenBank/DDBJ whole genome shotgun (WGS) entry which is preliminary data.</text>
</comment>
<dbReference type="Proteomes" id="UP000186817">
    <property type="component" value="Unassembled WGS sequence"/>
</dbReference>
<sequence length="261" mass="28625">MHSASETHVRRFCQFLKDVERRPKQFALYVERKRAEERFRMADSTEQSCTDVPQAARAALSRASEATGMKGHCIEEEILLQALFDEEIADRVRERSSSKASSHGRSPKSDALQRSPASADTGTPLTRRGQWDFQKAQSEGEQTYLRAAAFLAPRAPQGTWAYTATYDTAQVTNDTAEAAVPKEEIFNGYIGECFFGERGDDNSIGHYSDIGGHKTARAVDEAIDHHSHHIGGTCSTSQACPQATYTASTAPSHAIFSSSGC</sequence>
<organism evidence="2 3">
    <name type="scientific">Symbiodinium microadriaticum</name>
    <name type="common">Dinoflagellate</name>
    <name type="synonym">Zooxanthella microadriatica</name>
    <dbReference type="NCBI Taxonomy" id="2951"/>
    <lineage>
        <taxon>Eukaryota</taxon>
        <taxon>Sar</taxon>
        <taxon>Alveolata</taxon>
        <taxon>Dinophyceae</taxon>
        <taxon>Suessiales</taxon>
        <taxon>Symbiodiniaceae</taxon>
        <taxon>Symbiodinium</taxon>
    </lineage>
</organism>
<accession>A0A1Q9CKV3</accession>